<feature type="domain" description="Retropepsin-like aspartic endopeptidase" evidence="1">
    <location>
        <begin position="26"/>
        <end position="166"/>
    </location>
</feature>
<evidence type="ECO:0000313" key="3">
    <source>
        <dbReference type="Proteomes" id="UP000651208"/>
    </source>
</evidence>
<sequence length="172" mass="19540">MRIITLAISLILLSFFNIMNVQAKNIYGLYEQIHIEGLGNASIRAKLDTGALTSSFSATDISIFKKDGKKWVKFKPLIDGVNFPVIEKPLVRYSKIKTRHDDVRDDDDILHSQRPVVMLNICFDGENHQIEVNLTDRSRFNYPLLLGRSALVQFKAIVDPSLRYKAKSVCSL</sequence>
<evidence type="ECO:0000259" key="1">
    <source>
        <dbReference type="Pfam" id="PF05618"/>
    </source>
</evidence>
<reference evidence="2 3" key="1">
    <citation type="submission" date="2020-06" db="EMBL/GenBank/DDBJ databases">
        <title>Frischella cerana isolated from Apis cerana gut homogenate.</title>
        <authorList>
            <person name="Wolter L.A."/>
            <person name="Suenami S."/>
            <person name="Miyazaki R."/>
        </authorList>
    </citation>
    <scope>NUCLEOTIDE SEQUENCE [LARGE SCALE GENOMIC DNA]</scope>
    <source>
        <strain evidence="2 3">Ac13</strain>
    </source>
</reference>
<keyword evidence="3" id="KW-1185">Reference proteome</keyword>
<accession>A0ABR7QXX9</accession>
<comment type="caution">
    <text evidence="2">The sequence shown here is derived from an EMBL/GenBank/DDBJ whole genome shotgun (WGS) entry which is preliminary data.</text>
</comment>
<dbReference type="InterPro" id="IPR021109">
    <property type="entry name" value="Peptidase_aspartic_dom_sf"/>
</dbReference>
<keyword evidence="2" id="KW-0378">Hydrolase</keyword>
<dbReference type="InterPro" id="IPR008503">
    <property type="entry name" value="Asp_endopeptidase"/>
</dbReference>
<dbReference type="PANTHER" id="PTHR38037:SF2">
    <property type="entry name" value="ATP-DEPENDENT ZINC PROTEASE DOMAIN-CONTAINING PROTEIN-RELATED"/>
    <property type="match status" value="1"/>
</dbReference>
<dbReference type="GO" id="GO:0008233">
    <property type="term" value="F:peptidase activity"/>
    <property type="evidence" value="ECO:0007669"/>
    <property type="project" value="UniProtKB-KW"/>
</dbReference>
<dbReference type="EMBL" id="JABURY010000015">
    <property type="protein sequence ID" value="MBC9130970.1"/>
    <property type="molecule type" value="Genomic_DNA"/>
</dbReference>
<dbReference type="SUPFAM" id="SSF50630">
    <property type="entry name" value="Acid proteases"/>
    <property type="match status" value="1"/>
</dbReference>
<name>A0ABR7QXX9_9GAMM</name>
<proteinExistence type="predicted"/>
<protein>
    <submittedName>
        <fullName evidence="2">ATP-dependent zinc protease</fullName>
    </submittedName>
</protein>
<dbReference type="PANTHER" id="PTHR38037">
    <property type="entry name" value="ZN_PROTEASE DOMAIN-CONTAINING PROTEIN"/>
    <property type="match status" value="1"/>
</dbReference>
<organism evidence="2 3">
    <name type="scientific">Frischella japonica</name>
    <dbReference type="NCBI Taxonomy" id="2741544"/>
    <lineage>
        <taxon>Bacteria</taxon>
        <taxon>Pseudomonadati</taxon>
        <taxon>Pseudomonadota</taxon>
        <taxon>Gammaproteobacteria</taxon>
        <taxon>Orbales</taxon>
        <taxon>Orbaceae</taxon>
        <taxon>Frischella</taxon>
    </lineage>
</organism>
<dbReference type="Pfam" id="PF05618">
    <property type="entry name" value="Zn_protease"/>
    <property type="match status" value="1"/>
</dbReference>
<dbReference type="Proteomes" id="UP000651208">
    <property type="component" value="Unassembled WGS sequence"/>
</dbReference>
<gene>
    <name evidence="2" type="ORF">FcAc13_06555</name>
</gene>
<dbReference type="RefSeq" id="WP_187755410.1">
    <property type="nucleotide sequence ID" value="NZ_JABURY010000015.1"/>
</dbReference>
<evidence type="ECO:0000313" key="2">
    <source>
        <dbReference type="EMBL" id="MBC9130970.1"/>
    </source>
</evidence>
<dbReference type="Gene3D" id="2.40.70.10">
    <property type="entry name" value="Acid Proteases"/>
    <property type="match status" value="1"/>
</dbReference>
<dbReference type="GO" id="GO:0006508">
    <property type="term" value="P:proteolysis"/>
    <property type="evidence" value="ECO:0007669"/>
    <property type="project" value="UniProtKB-KW"/>
</dbReference>
<keyword evidence="2" id="KW-0645">Protease</keyword>